<accession>C6BPZ0</accession>
<gene>
    <name evidence="1" type="ordered locus">Rpic12D_5030</name>
</gene>
<geneLocation type="plasmid" evidence="1">
    <name>pRp12D01</name>
</geneLocation>
<dbReference type="HOGENOM" id="CLU_055770_0_0_4"/>
<reference evidence="1" key="1">
    <citation type="submission" date="2009-06" db="EMBL/GenBank/DDBJ databases">
        <title>Complete sequence plasmid 1 of Ralstonia pickettii 12D.</title>
        <authorList>
            <consortium name="US DOE Joint Genome Institute"/>
            <person name="Lucas S."/>
            <person name="Copeland A."/>
            <person name="Lapidus A."/>
            <person name="Glavina del Rio T."/>
            <person name="Dalin E."/>
            <person name="Tice H."/>
            <person name="Bruce D."/>
            <person name="Goodwin L."/>
            <person name="Pitluck S."/>
            <person name="Sims D."/>
            <person name="Meincke L."/>
            <person name="Brettin T."/>
            <person name="Detter J.C."/>
            <person name="Han C."/>
            <person name="Larimer F."/>
            <person name="Land M."/>
            <person name="Hauser L."/>
            <person name="Kyrpides N."/>
            <person name="Ovchinnikova G."/>
            <person name="Marsh T."/>
            <person name="Richardson P."/>
        </authorList>
    </citation>
    <scope>NUCLEOTIDE SEQUENCE [LARGE SCALE GENOMIC DNA]</scope>
    <source>
        <plasmid evidence="1">12D</plasmid>
        <plasmid evidence="1">pRp12D01</plasmid>
    </source>
</reference>
<keyword evidence="1" id="KW-0614">Plasmid</keyword>
<evidence type="ECO:0000313" key="1">
    <source>
        <dbReference type="EMBL" id="ACS66264.1"/>
    </source>
</evidence>
<proteinExistence type="predicted"/>
<sequence>MTADPDVRIGSLRVKLSALREAPARYSRYFEEAKVNPGHGWCLCGPAPQRLVIRRKSQSGSAAVFFLAGWPDEGEAHDPQMCPFHKEPEHESGQTSESKSCFAEAADGTFRITPAYSVSLKISAATRTLDPIEQSDKPSKSTRGATLLATLQYLWNEAGLHRWRAGWQRDWGRVRYELEATAQNGKIGKRALADLLYVPPRYSPTTANKAKEELGARLAPLISSAKSFLEAQKRVSAGKSASAERETLFIIAPLRSLELGQYDSYMLHLRHIGQPVYCKSSLMERLKHRFGRSLDTLSVGEGHVVGIFHVEGTPRGHLQLIDAGFMRVSSRFIPVESSYEELVADALVAADRAFTKPIRLEMGDDTLSGKVLPDFILYDTTAPRCYMEVFGVRGREDYDARKQEKRQVYDRAGVLLWDWDLSVSQAMPPLPIRVVRKGGLT</sequence>
<dbReference type="EMBL" id="CP001646">
    <property type="protein sequence ID" value="ACS66264.1"/>
    <property type="molecule type" value="Genomic_DNA"/>
</dbReference>
<evidence type="ECO:0008006" key="2">
    <source>
        <dbReference type="Google" id="ProtNLM"/>
    </source>
</evidence>
<name>C6BPZ0_RALP1</name>
<organism evidence="1">
    <name type="scientific">Ralstonia pickettii (strain 12D)</name>
    <dbReference type="NCBI Taxonomy" id="428406"/>
    <lineage>
        <taxon>Bacteria</taxon>
        <taxon>Pseudomonadati</taxon>
        <taxon>Pseudomonadota</taxon>
        <taxon>Betaproteobacteria</taxon>
        <taxon>Burkholderiales</taxon>
        <taxon>Burkholderiaceae</taxon>
        <taxon>Ralstonia</taxon>
    </lineage>
</organism>
<dbReference type="AlphaFoldDB" id="C6BPZ0"/>
<dbReference type="KEGG" id="rpf:Rpic12D_5030"/>
<dbReference type="InterPro" id="IPR009553">
    <property type="entry name" value="DUF1173"/>
</dbReference>
<protein>
    <recommendedName>
        <fullName evidence="2">DUF1173 domain-containing protein</fullName>
    </recommendedName>
</protein>
<dbReference type="Pfam" id="PF06666">
    <property type="entry name" value="DUF1173"/>
    <property type="match status" value="1"/>
</dbReference>